<protein>
    <submittedName>
        <fullName evidence="1">Uncharacterized protein</fullName>
    </submittedName>
</protein>
<proteinExistence type="predicted"/>
<evidence type="ECO:0000313" key="1">
    <source>
        <dbReference type="EMBL" id="JAE25130.1"/>
    </source>
</evidence>
<dbReference type="EMBL" id="GBRH01172766">
    <property type="protein sequence ID" value="JAE25130.1"/>
    <property type="molecule type" value="Transcribed_RNA"/>
</dbReference>
<sequence>MKSTIYVSISRLVETVQRQKPSKWFFSPCSWRQAL</sequence>
<name>A0A0A9GJ64_ARUDO</name>
<organism evidence="1">
    <name type="scientific">Arundo donax</name>
    <name type="common">Giant reed</name>
    <name type="synonym">Donax arundinaceus</name>
    <dbReference type="NCBI Taxonomy" id="35708"/>
    <lineage>
        <taxon>Eukaryota</taxon>
        <taxon>Viridiplantae</taxon>
        <taxon>Streptophyta</taxon>
        <taxon>Embryophyta</taxon>
        <taxon>Tracheophyta</taxon>
        <taxon>Spermatophyta</taxon>
        <taxon>Magnoliopsida</taxon>
        <taxon>Liliopsida</taxon>
        <taxon>Poales</taxon>
        <taxon>Poaceae</taxon>
        <taxon>PACMAD clade</taxon>
        <taxon>Arundinoideae</taxon>
        <taxon>Arundineae</taxon>
        <taxon>Arundo</taxon>
    </lineage>
</organism>
<accession>A0A0A9GJ64</accession>
<reference evidence="1" key="1">
    <citation type="submission" date="2014-09" db="EMBL/GenBank/DDBJ databases">
        <authorList>
            <person name="Magalhaes I.L.F."/>
            <person name="Oliveira U."/>
            <person name="Santos F.R."/>
            <person name="Vidigal T.H.D.A."/>
            <person name="Brescovit A.D."/>
            <person name="Santos A.J."/>
        </authorList>
    </citation>
    <scope>NUCLEOTIDE SEQUENCE</scope>
    <source>
        <tissue evidence="1">Shoot tissue taken approximately 20 cm above the soil surface</tissue>
    </source>
</reference>
<dbReference type="AlphaFoldDB" id="A0A0A9GJ64"/>
<reference evidence="1" key="2">
    <citation type="journal article" date="2015" name="Data Brief">
        <title>Shoot transcriptome of the giant reed, Arundo donax.</title>
        <authorList>
            <person name="Barrero R.A."/>
            <person name="Guerrero F.D."/>
            <person name="Moolhuijzen P."/>
            <person name="Goolsby J.A."/>
            <person name="Tidwell J."/>
            <person name="Bellgard S.E."/>
            <person name="Bellgard M.I."/>
        </authorList>
    </citation>
    <scope>NUCLEOTIDE SEQUENCE</scope>
    <source>
        <tissue evidence="1">Shoot tissue taken approximately 20 cm above the soil surface</tissue>
    </source>
</reference>